<sequence length="183" mass="19823">MACDVMLPRNMELMELKKVDLPAPTGPTSTARARWTEHQGAVIRPGGLIFEGARRVDTQRHPQRLVSSSSSSGVDAVEEGLLVADVRPALGVVLRGVGAEHKPGGVVGGDDGGALSVAVVVERQCREAVDAGFVEEVESDVTQEREQQPVLTFREAGGHDRHDGGRRWRGGRRLFQKRTGIWN</sequence>
<evidence type="ECO:0000313" key="2">
    <source>
        <dbReference type="Proteomes" id="UP000314294"/>
    </source>
</evidence>
<reference evidence="1 2" key="1">
    <citation type="submission" date="2019-03" db="EMBL/GenBank/DDBJ databases">
        <title>First draft genome of Liparis tanakae, snailfish: a comprehensive survey of snailfish specific genes.</title>
        <authorList>
            <person name="Kim W."/>
            <person name="Song I."/>
            <person name="Jeong J.-H."/>
            <person name="Kim D."/>
            <person name="Kim S."/>
            <person name="Ryu S."/>
            <person name="Song J.Y."/>
            <person name="Lee S.K."/>
        </authorList>
    </citation>
    <scope>NUCLEOTIDE SEQUENCE [LARGE SCALE GENOMIC DNA]</scope>
    <source>
        <tissue evidence="1">Muscle</tissue>
    </source>
</reference>
<protein>
    <submittedName>
        <fullName evidence="1">Uncharacterized protein</fullName>
    </submittedName>
</protein>
<gene>
    <name evidence="1" type="ORF">EYF80_036461</name>
</gene>
<organism evidence="1 2">
    <name type="scientific">Liparis tanakae</name>
    <name type="common">Tanaka's snailfish</name>
    <dbReference type="NCBI Taxonomy" id="230148"/>
    <lineage>
        <taxon>Eukaryota</taxon>
        <taxon>Metazoa</taxon>
        <taxon>Chordata</taxon>
        <taxon>Craniata</taxon>
        <taxon>Vertebrata</taxon>
        <taxon>Euteleostomi</taxon>
        <taxon>Actinopterygii</taxon>
        <taxon>Neopterygii</taxon>
        <taxon>Teleostei</taxon>
        <taxon>Neoteleostei</taxon>
        <taxon>Acanthomorphata</taxon>
        <taxon>Eupercaria</taxon>
        <taxon>Perciformes</taxon>
        <taxon>Cottioidei</taxon>
        <taxon>Cottales</taxon>
        <taxon>Liparidae</taxon>
        <taxon>Liparis</taxon>
    </lineage>
</organism>
<dbReference type="OrthoDB" id="25620at2759"/>
<evidence type="ECO:0000313" key="1">
    <source>
        <dbReference type="EMBL" id="TNN53306.1"/>
    </source>
</evidence>
<proteinExistence type="predicted"/>
<dbReference type="EMBL" id="SRLO01000519">
    <property type="protein sequence ID" value="TNN53306.1"/>
    <property type="molecule type" value="Genomic_DNA"/>
</dbReference>
<keyword evidence="2" id="KW-1185">Reference proteome</keyword>
<dbReference type="AlphaFoldDB" id="A0A4Z2GIM5"/>
<dbReference type="Proteomes" id="UP000314294">
    <property type="component" value="Unassembled WGS sequence"/>
</dbReference>
<name>A0A4Z2GIM5_9TELE</name>
<accession>A0A4Z2GIM5</accession>
<comment type="caution">
    <text evidence="1">The sequence shown here is derived from an EMBL/GenBank/DDBJ whole genome shotgun (WGS) entry which is preliminary data.</text>
</comment>